<reference evidence="1" key="1">
    <citation type="journal article" date="2020" name="Cell">
        <title>Large-Scale Comparative Analyses of Tick Genomes Elucidate Their Genetic Diversity and Vector Capacities.</title>
        <authorList>
            <consortium name="Tick Genome and Microbiome Consortium (TIGMIC)"/>
            <person name="Jia N."/>
            <person name="Wang J."/>
            <person name="Shi W."/>
            <person name="Du L."/>
            <person name="Sun Y."/>
            <person name="Zhan W."/>
            <person name="Jiang J.F."/>
            <person name="Wang Q."/>
            <person name="Zhang B."/>
            <person name="Ji P."/>
            <person name="Bell-Sakyi L."/>
            <person name="Cui X.M."/>
            <person name="Yuan T.T."/>
            <person name="Jiang B.G."/>
            <person name="Yang W.F."/>
            <person name="Lam T.T."/>
            <person name="Chang Q.C."/>
            <person name="Ding S.J."/>
            <person name="Wang X.J."/>
            <person name="Zhu J.G."/>
            <person name="Ruan X.D."/>
            <person name="Zhao L."/>
            <person name="Wei J.T."/>
            <person name="Ye R.Z."/>
            <person name="Que T.C."/>
            <person name="Du C.H."/>
            <person name="Zhou Y.H."/>
            <person name="Cheng J.X."/>
            <person name="Dai P.F."/>
            <person name="Guo W.B."/>
            <person name="Han X.H."/>
            <person name="Huang E.J."/>
            <person name="Li L.F."/>
            <person name="Wei W."/>
            <person name="Gao Y.C."/>
            <person name="Liu J.Z."/>
            <person name="Shao H.Z."/>
            <person name="Wang X."/>
            <person name="Wang C.C."/>
            <person name="Yang T.C."/>
            <person name="Huo Q.B."/>
            <person name="Li W."/>
            <person name="Chen H.Y."/>
            <person name="Chen S.E."/>
            <person name="Zhou L.G."/>
            <person name="Ni X.B."/>
            <person name="Tian J.H."/>
            <person name="Sheng Y."/>
            <person name="Liu T."/>
            <person name="Pan Y.S."/>
            <person name="Xia L.Y."/>
            <person name="Li J."/>
            <person name="Zhao F."/>
            <person name="Cao W.C."/>
        </authorList>
    </citation>
    <scope>NUCLEOTIDE SEQUENCE</scope>
    <source>
        <strain evidence="1">Rmic-2018</strain>
    </source>
</reference>
<keyword evidence="2" id="KW-1185">Reference proteome</keyword>
<evidence type="ECO:0000313" key="1">
    <source>
        <dbReference type="EMBL" id="KAH7964542.1"/>
    </source>
</evidence>
<dbReference type="AlphaFoldDB" id="A0A9J6D0T5"/>
<name>A0A9J6D0T5_RHIMP</name>
<evidence type="ECO:0000313" key="2">
    <source>
        <dbReference type="Proteomes" id="UP000821866"/>
    </source>
</evidence>
<comment type="caution">
    <text evidence="1">The sequence shown here is derived from an EMBL/GenBank/DDBJ whole genome shotgun (WGS) entry which is preliminary data.</text>
</comment>
<accession>A0A9J6D0T5</accession>
<sequence length="183" mass="20486">MQANQILRALAVNASSIKLKLKIWVEDAAEETCAALSEISPSNNAIKSIFVDFPRRDPQRYLEAYAQELSSNRLILSFGYCVPGGTHNSLTFWAPVRRNRAVLNLALDFILEHPNDRHCAQCFELFFGHFCPIADLTKIAGMSGHEFASSQPRTDGERSTSSLRVSFGIPWFAGLQTSRRLCH</sequence>
<dbReference type="EMBL" id="JABSTU010003863">
    <property type="protein sequence ID" value="KAH7964542.1"/>
    <property type="molecule type" value="Genomic_DNA"/>
</dbReference>
<dbReference type="Proteomes" id="UP000821866">
    <property type="component" value="Unassembled WGS sequence"/>
</dbReference>
<proteinExistence type="predicted"/>
<protein>
    <submittedName>
        <fullName evidence="1">Uncharacterized protein</fullName>
    </submittedName>
</protein>
<organism evidence="1 2">
    <name type="scientific">Rhipicephalus microplus</name>
    <name type="common">Cattle tick</name>
    <name type="synonym">Boophilus microplus</name>
    <dbReference type="NCBI Taxonomy" id="6941"/>
    <lineage>
        <taxon>Eukaryota</taxon>
        <taxon>Metazoa</taxon>
        <taxon>Ecdysozoa</taxon>
        <taxon>Arthropoda</taxon>
        <taxon>Chelicerata</taxon>
        <taxon>Arachnida</taxon>
        <taxon>Acari</taxon>
        <taxon>Parasitiformes</taxon>
        <taxon>Ixodida</taxon>
        <taxon>Ixodoidea</taxon>
        <taxon>Ixodidae</taxon>
        <taxon>Rhipicephalinae</taxon>
        <taxon>Rhipicephalus</taxon>
        <taxon>Boophilus</taxon>
    </lineage>
</organism>
<reference evidence="1" key="2">
    <citation type="submission" date="2021-09" db="EMBL/GenBank/DDBJ databases">
        <authorList>
            <person name="Jia N."/>
            <person name="Wang J."/>
            <person name="Shi W."/>
            <person name="Du L."/>
            <person name="Sun Y."/>
            <person name="Zhan W."/>
            <person name="Jiang J."/>
            <person name="Wang Q."/>
            <person name="Zhang B."/>
            <person name="Ji P."/>
            <person name="Sakyi L.B."/>
            <person name="Cui X."/>
            <person name="Yuan T."/>
            <person name="Jiang B."/>
            <person name="Yang W."/>
            <person name="Lam T.T.-Y."/>
            <person name="Chang Q."/>
            <person name="Ding S."/>
            <person name="Wang X."/>
            <person name="Zhu J."/>
            <person name="Ruan X."/>
            <person name="Zhao L."/>
            <person name="Wei J."/>
            <person name="Que T."/>
            <person name="Du C."/>
            <person name="Cheng J."/>
            <person name="Dai P."/>
            <person name="Han X."/>
            <person name="Huang E."/>
            <person name="Gao Y."/>
            <person name="Liu J."/>
            <person name="Shao H."/>
            <person name="Ye R."/>
            <person name="Li L."/>
            <person name="Wei W."/>
            <person name="Wang X."/>
            <person name="Wang C."/>
            <person name="Huo Q."/>
            <person name="Li W."/>
            <person name="Guo W."/>
            <person name="Chen H."/>
            <person name="Chen S."/>
            <person name="Zhou L."/>
            <person name="Zhou L."/>
            <person name="Ni X."/>
            <person name="Tian J."/>
            <person name="Zhou Y."/>
            <person name="Sheng Y."/>
            <person name="Liu T."/>
            <person name="Pan Y."/>
            <person name="Xia L."/>
            <person name="Li J."/>
            <person name="Zhao F."/>
            <person name="Cao W."/>
        </authorList>
    </citation>
    <scope>NUCLEOTIDE SEQUENCE</scope>
    <source>
        <strain evidence="1">Rmic-2018</strain>
        <tissue evidence="1">Larvae</tissue>
    </source>
</reference>
<gene>
    <name evidence="1" type="ORF">HPB51_027223</name>
</gene>